<comment type="pathway">
    <text evidence="2">Secondary metabolite biosynthesis.</text>
</comment>
<dbReference type="InterPro" id="IPR002401">
    <property type="entry name" value="Cyt_P450_E_grp-I"/>
</dbReference>
<dbReference type="GO" id="GO:0005506">
    <property type="term" value="F:iron ion binding"/>
    <property type="evidence" value="ECO:0007669"/>
    <property type="project" value="InterPro"/>
</dbReference>
<dbReference type="GO" id="GO:0016705">
    <property type="term" value="F:oxidoreductase activity, acting on paired donors, with incorporation or reduction of molecular oxygen"/>
    <property type="evidence" value="ECO:0007669"/>
    <property type="project" value="InterPro"/>
</dbReference>
<dbReference type="InterPro" id="IPR050364">
    <property type="entry name" value="Cytochrome_P450_fung"/>
</dbReference>
<dbReference type="InterPro" id="IPR001128">
    <property type="entry name" value="Cyt_P450"/>
</dbReference>
<dbReference type="EMBL" id="CAJNJQ010000411">
    <property type="protein sequence ID" value="CAE7076582.1"/>
    <property type="molecule type" value="Genomic_DNA"/>
</dbReference>
<accession>A0A8H3H790</accession>
<evidence type="ECO:0000256" key="1">
    <source>
        <dbReference type="ARBA" id="ARBA00001971"/>
    </source>
</evidence>
<comment type="similarity">
    <text evidence="3">Belongs to the cytochrome P450 family.</text>
</comment>
<evidence type="ECO:0000256" key="9">
    <source>
        <dbReference type="SAM" id="SignalP"/>
    </source>
</evidence>
<keyword evidence="4" id="KW-0349">Heme</keyword>
<comment type="caution">
    <text evidence="10">The sequence shown here is derived from an EMBL/GenBank/DDBJ whole genome shotgun (WGS) entry which is preliminary data.</text>
</comment>
<keyword evidence="5" id="KW-0479">Metal-binding</keyword>
<feature type="signal peptide" evidence="9">
    <location>
        <begin position="1"/>
        <end position="20"/>
    </location>
</feature>
<keyword evidence="9" id="KW-0732">Signal</keyword>
<evidence type="ECO:0000256" key="2">
    <source>
        <dbReference type="ARBA" id="ARBA00005179"/>
    </source>
</evidence>
<evidence type="ECO:0000256" key="7">
    <source>
        <dbReference type="ARBA" id="ARBA00023004"/>
    </source>
</evidence>
<dbReference type="GO" id="GO:0020037">
    <property type="term" value="F:heme binding"/>
    <property type="evidence" value="ECO:0007669"/>
    <property type="project" value="InterPro"/>
</dbReference>
<keyword evidence="8" id="KW-0503">Monooxygenase</keyword>
<gene>
    <name evidence="11" type="ORF">RDB_LOCUS20222</name>
    <name evidence="10" type="ORF">RDB_LOCUS97034</name>
</gene>
<dbReference type="PANTHER" id="PTHR46300:SF7">
    <property type="entry name" value="P450, PUTATIVE (EUROFUNG)-RELATED"/>
    <property type="match status" value="1"/>
</dbReference>
<evidence type="ECO:0000313" key="11">
    <source>
        <dbReference type="EMBL" id="CAE7076582.1"/>
    </source>
</evidence>
<sequence>MATTPLLAASAILCVISTIAYKWRDNGHKLPLPPSPKGDPIIAHLRCMPAEYEEAAYKTWGNELRSSIVSVNLLGQVIVVLNSIEDANELLVKRALKYSNRLQVPMLSSPRLSGWGYGTALLTYGDRWRGQRRVTHEVLQKKTLESIWPAIVKQTRLSLRRFLTTTELEPEIAGMVGAIVLQSTYGYEATAMNDPMIEIAKAGMRGFSDASMPADFLVNVLPWLEYVPSWFPGAEWKRKALIWSKSRDDLINVPFNWTKQQMAAGIAQPSVLNTILTSLANDESELDRAEEEDRIKWAVGSLYGGAMDTTTSSILVFILAMIQNPDVQAKAQEEIDTVIGDYRLPEMEDQDSLPYVGRIIKEVFRWRPAAPLGVPHACAEDDIYKGYLIPKGAVVMSNTWAMCNDPEVYSDPESFNPDRFIDPSTPDSPAFGFGRRCAR</sequence>
<evidence type="ECO:0000256" key="4">
    <source>
        <dbReference type="ARBA" id="ARBA00022617"/>
    </source>
</evidence>
<dbReference type="AlphaFoldDB" id="A0A8H3H790"/>
<dbReference type="Proteomes" id="UP000663827">
    <property type="component" value="Unassembled WGS sequence"/>
</dbReference>
<dbReference type="CDD" id="cd11065">
    <property type="entry name" value="CYP64-like"/>
    <property type="match status" value="1"/>
</dbReference>
<organism evidence="10 12">
    <name type="scientific">Rhizoctonia solani</name>
    <dbReference type="NCBI Taxonomy" id="456999"/>
    <lineage>
        <taxon>Eukaryota</taxon>
        <taxon>Fungi</taxon>
        <taxon>Dikarya</taxon>
        <taxon>Basidiomycota</taxon>
        <taxon>Agaricomycotina</taxon>
        <taxon>Agaricomycetes</taxon>
        <taxon>Cantharellales</taxon>
        <taxon>Ceratobasidiaceae</taxon>
        <taxon>Rhizoctonia</taxon>
    </lineage>
</organism>
<dbReference type="InterPro" id="IPR036396">
    <property type="entry name" value="Cyt_P450_sf"/>
</dbReference>
<dbReference type="Pfam" id="PF00067">
    <property type="entry name" value="p450"/>
    <property type="match status" value="1"/>
</dbReference>
<dbReference type="EMBL" id="CAJMWZ010005257">
    <property type="protein sequence ID" value="CAE6502788.1"/>
    <property type="molecule type" value="Genomic_DNA"/>
</dbReference>
<protein>
    <recommendedName>
        <fullName evidence="13">O-methylsterigmatocystin oxidoreductase</fullName>
    </recommendedName>
</protein>
<dbReference type="PRINTS" id="PR00463">
    <property type="entry name" value="EP450I"/>
</dbReference>
<evidence type="ECO:0008006" key="13">
    <source>
        <dbReference type="Google" id="ProtNLM"/>
    </source>
</evidence>
<dbReference type="Gene3D" id="1.10.630.10">
    <property type="entry name" value="Cytochrome P450"/>
    <property type="match status" value="1"/>
</dbReference>
<comment type="cofactor">
    <cofactor evidence="1">
        <name>heme</name>
        <dbReference type="ChEBI" id="CHEBI:30413"/>
    </cofactor>
</comment>
<keyword evidence="6" id="KW-0560">Oxidoreductase</keyword>
<dbReference type="Proteomes" id="UP000663850">
    <property type="component" value="Unassembled WGS sequence"/>
</dbReference>
<evidence type="ECO:0000313" key="10">
    <source>
        <dbReference type="EMBL" id="CAE6502788.1"/>
    </source>
</evidence>
<dbReference type="SUPFAM" id="SSF48264">
    <property type="entry name" value="Cytochrome P450"/>
    <property type="match status" value="1"/>
</dbReference>
<name>A0A8H3H790_9AGAM</name>
<reference evidence="10" key="1">
    <citation type="submission" date="2021-01" db="EMBL/GenBank/DDBJ databases">
        <authorList>
            <person name="Kaushik A."/>
        </authorList>
    </citation>
    <scope>NUCLEOTIDE SEQUENCE</scope>
    <source>
        <strain evidence="11">AG5</strain>
        <strain evidence="10">Type strain: AG8-Rh-89/</strain>
    </source>
</reference>
<evidence type="ECO:0000256" key="3">
    <source>
        <dbReference type="ARBA" id="ARBA00010617"/>
    </source>
</evidence>
<keyword evidence="7" id="KW-0408">Iron</keyword>
<feature type="chain" id="PRO_5036265504" description="O-methylsterigmatocystin oxidoreductase" evidence="9">
    <location>
        <begin position="21"/>
        <end position="439"/>
    </location>
</feature>
<evidence type="ECO:0000256" key="5">
    <source>
        <dbReference type="ARBA" id="ARBA00022723"/>
    </source>
</evidence>
<evidence type="ECO:0000256" key="8">
    <source>
        <dbReference type="ARBA" id="ARBA00023033"/>
    </source>
</evidence>
<dbReference type="PANTHER" id="PTHR46300">
    <property type="entry name" value="P450, PUTATIVE (EUROFUNG)-RELATED-RELATED"/>
    <property type="match status" value="1"/>
</dbReference>
<proteinExistence type="inferred from homology"/>
<dbReference type="GO" id="GO:0004497">
    <property type="term" value="F:monooxygenase activity"/>
    <property type="evidence" value="ECO:0007669"/>
    <property type="project" value="UniProtKB-KW"/>
</dbReference>
<evidence type="ECO:0000313" key="12">
    <source>
        <dbReference type="Proteomes" id="UP000663850"/>
    </source>
</evidence>
<evidence type="ECO:0000256" key="6">
    <source>
        <dbReference type="ARBA" id="ARBA00023002"/>
    </source>
</evidence>